<reference evidence="2" key="2">
    <citation type="submission" date="2014-03" db="EMBL/GenBank/DDBJ databases">
        <authorList>
            <person name="Genoscope - CEA"/>
        </authorList>
    </citation>
    <scope>NUCLEOTIDE SEQUENCE</scope>
</reference>
<feature type="transmembrane region" description="Helical" evidence="1">
    <location>
        <begin position="122"/>
        <end position="139"/>
    </location>
</feature>
<dbReference type="EMBL" id="FR912953">
    <property type="protein sequence ID" value="CDQ92216.1"/>
    <property type="molecule type" value="Genomic_DNA"/>
</dbReference>
<evidence type="ECO:0000313" key="3">
    <source>
        <dbReference type="Proteomes" id="UP000193380"/>
    </source>
</evidence>
<evidence type="ECO:0000313" key="2">
    <source>
        <dbReference type="EMBL" id="CDQ92216.1"/>
    </source>
</evidence>
<proteinExistence type="predicted"/>
<sequence length="201" mass="22172">MSHYRASLAGANVSLLLGDVLWMSHYRASLAVANVSLLLGDVLWMSHYRASLALANVSLLLGDVLWMSHYRASLAVANGRLKATFLPCTVHVDMFMACVSSPIGQFYLSPSSYRMKMRRHRVFLLCTVGLCVISFLHYYKALHYVSLLKELSAPYPNIKSFIMVTGFFWREGGATPLTSAASSSDFAASQEEGPPPALRCV</sequence>
<evidence type="ECO:0000256" key="1">
    <source>
        <dbReference type="SAM" id="Phobius"/>
    </source>
</evidence>
<dbReference type="Proteomes" id="UP000193380">
    <property type="component" value="Unassembled WGS sequence"/>
</dbReference>
<reference evidence="2" key="1">
    <citation type="journal article" date="2014" name="Nat. Commun.">
        <title>The rainbow trout genome provides novel insights into evolution after whole-genome duplication in vertebrates.</title>
        <authorList>
            <person name="Berthelot C."/>
            <person name="Brunet F."/>
            <person name="Chalopin D."/>
            <person name="Juanchich A."/>
            <person name="Bernard M."/>
            <person name="Noel B."/>
            <person name="Bento P."/>
            <person name="Da Silva C."/>
            <person name="Labadie K."/>
            <person name="Alberti A."/>
            <person name="Aury J.M."/>
            <person name="Louis A."/>
            <person name="Dehais P."/>
            <person name="Bardou P."/>
            <person name="Montfort J."/>
            <person name="Klopp C."/>
            <person name="Cabau C."/>
            <person name="Gaspin C."/>
            <person name="Thorgaard G.H."/>
            <person name="Boussaha M."/>
            <person name="Quillet E."/>
            <person name="Guyomard R."/>
            <person name="Galiana D."/>
            <person name="Bobe J."/>
            <person name="Volff J.N."/>
            <person name="Genet C."/>
            <person name="Wincker P."/>
            <person name="Jaillon O."/>
            <person name="Roest Crollius H."/>
            <person name="Guiguen Y."/>
        </authorList>
    </citation>
    <scope>NUCLEOTIDE SEQUENCE [LARGE SCALE GENOMIC DNA]</scope>
</reference>
<dbReference type="PaxDb" id="8022-A0A060YKJ9"/>
<dbReference type="STRING" id="8022.A0A060YKJ9"/>
<gene>
    <name evidence="2" type="ORF">GSONMT00055726001</name>
</gene>
<organism evidence="2 3">
    <name type="scientific">Oncorhynchus mykiss</name>
    <name type="common">Rainbow trout</name>
    <name type="synonym">Salmo gairdneri</name>
    <dbReference type="NCBI Taxonomy" id="8022"/>
    <lineage>
        <taxon>Eukaryota</taxon>
        <taxon>Metazoa</taxon>
        <taxon>Chordata</taxon>
        <taxon>Craniata</taxon>
        <taxon>Vertebrata</taxon>
        <taxon>Euteleostomi</taxon>
        <taxon>Actinopterygii</taxon>
        <taxon>Neopterygii</taxon>
        <taxon>Teleostei</taxon>
        <taxon>Protacanthopterygii</taxon>
        <taxon>Salmoniformes</taxon>
        <taxon>Salmonidae</taxon>
        <taxon>Salmoninae</taxon>
        <taxon>Oncorhynchus</taxon>
    </lineage>
</organism>
<protein>
    <submittedName>
        <fullName evidence="2">Uncharacterized protein</fullName>
    </submittedName>
</protein>
<dbReference type="AlphaFoldDB" id="A0A060YKJ9"/>
<name>A0A060YKJ9_ONCMY</name>
<keyword evidence="1" id="KW-1133">Transmembrane helix</keyword>
<keyword evidence="1" id="KW-0472">Membrane</keyword>
<accession>A0A060YKJ9</accession>
<keyword evidence="1" id="KW-0812">Transmembrane</keyword>